<proteinExistence type="predicted"/>
<comment type="caution">
    <text evidence="1">The sequence shown here is derived from an EMBL/GenBank/DDBJ whole genome shotgun (WGS) entry which is preliminary data.</text>
</comment>
<evidence type="ECO:0000313" key="2">
    <source>
        <dbReference type="Proteomes" id="UP001272242"/>
    </source>
</evidence>
<reference evidence="2" key="1">
    <citation type="journal article" date="2023" name="Mar. Drugs">
        <title>Gemmata algarum, a Novel Planctomycete Isolated from an Algal Mat, Displays Antimicrobial Activity.</title>
        <authorList>
            <person name="Kumar G."/>
            <person name="Kallscheuer N."/>
            <person name="Kashif M."/>
            <person name="Ahamad S."/>
            <person name="Jagadeeshwari U."/>
            <person name="Pannikurungottu S."/>
            <person name="Haufschild T."/>
            <person name="Kabuu M."/>
            <person name="Sasikala C."/>
            <person name="Jogler C."/>
            <person name="Ramana C."/>
        </authorList>
    </citation>
    <scope>NUCLEOTIDE SEQUENCE [LARGE SCALE GENOMIC DNA]</scope>
    <source>
        <strain evidence="2">JC673</strain>
    </source>
</reference>
<evidence type="ECO:0008006" key="3">
    <source>
        <dbReference type="Google" id="ProtNLM"/>
    </source>
</evidence>
<dbReference type="Proteomes" id="UP001272242">
    <property type="component" value="Unassembled WGS sequence"/>
</dbReference>
<dbReference type="EMBL" id="JAXBLV010000001">
    <property type="protein sequence ID" value="MDY3557588.1"/>
    <property type="molecule type" value="Genomic_DNA"/>
</dbReference>
<gene>
    <name evidence="1" type="ORF">R5W23_000115</name>
</gene>
<protein>
    <recommendedName>
        <fullName evidence="3">Type II toxin-antitoxin system VapC family toxin</fullName>
    </recommendedName>
</protein>
<organism evidence="1 2">
    <name type="scientific">Gemmata algarum</name>
    <dbReference type="NCBI Taxonomy" id="2975278"/>
    <lineage>
        <taxon>Bacteria</taxon>
        <taxon>Pseudomonadati</taxon>
        <taxon>Planctomycetota</taxon>
        <taxon>Planctomycetia</taxon>
        <taxon>Gemmatales</taxon>
        <taxon>Gemmataceae</taxon>
        <taxon>Gemmata</taxon>
    </lineage>
</organism>
<name>A0ABU5ERH8_9BACT</name>
<keyword evidence="2" id="KW-1185">Reference proteome</keyword>
<evidence type="ECO:0000313" key="1">
    <source>
        <dbReference type="EMBL" id="MDY3557588.1"/>
    </source>
</evidence>
<accession>A0ABU5ERH8</accession>
<dbReference type="RefSeq" id="WP_320684641.1">
    <property type="nucleotide sequence ID" value="NZ_JAXBLV010000001.1"/>
</dbReference>
<sequence>MAFRLIDTNVVSDVLDGHTLAAAYLPYLAGYGTVDEVRERLRDRRAALNRLNGLLR</sequence>